<proteinExistence type="predicted"/>
<reference evidence="2" key="1">
    <citation type="submission" date="2020-10" db="EMBL/GenBank/DDBJ databases">
        <authorList>
            <person name="Gilroy R."/>
        </authorList>
    </citation>
    <scope>NUCLEOTIDE SEQUENCE</scope>
    <source>
        <strain evidence="2">CHK158-818</strain>
    </source>
</reference>
<evidence type="ECO:0000256" key="1">
    <source>
        <dbReference type="SAM" id="MobiDB-lite"/>
    </source>
</evidence>
<accession>A0A9D1M9K0</accession>
<dbReference type="EMBL" id="DVNA01000234">
    <property type="protein sequence ID" value="HIU56159.1"/>
    <property type="molecule type" value="Genomic_DNA"/>
</dbReference>
<dbReference type="Proteomes" id="UP000824112">
    <property type="component" value="Unassembled WGS sequence"/>
</dbReference>
<dbReference type="AlphaFoldDB" id="A0A9D1M9K0"/>
<evidence type="ECO:0000313" key="3">
    <source>
        <dbReference type="Proteomes" id="UP000824112"/>
    </source>
</evidence>
<sequence length="255" mass="30406">MENFMEQNDERVQKTPRELLREKLLQYYPDRRVETDDDLFDLLCEYDSQISSCYDRLKDGQLKLAYLFNENPRVGAFISDVVSGDDALLACVRHFGRELLESRDDFDTLDRIRREDMIYRERRMQQRKMEEERERNWERSERIIAAFKTQNGLSDESFDRFLEEVYDLVESIFMGKFSMRTLELLYRGINYESDMMQAEMNGEVRGKNQRILLERERAAGDSLPSLHNRTSVGGMDDDDRLPLSGYRRQPSVWDL</sequence>
<reference evidence="2" key="2">
    <citation type="journal article" date="2021" name="PeerJ">
        <title>Extensive microbial diversity within the chicken gut microbiome revealed by metagenomics and culture.</title>
        <authorList>
            <person name="Gilroy R."/>
            <person name="Ravi A."/>
            <person name="Getino M."/>
            <person name="Pursley I."/>
            <person name="Horton D.L."/>
            <person name="Alikhan N.F."/>
            <person name="Baker D."/>
            <person name="Gharbi K."/>
            <person name="Hall N."/>
            <person name="Watson M."/>
            <person name="Adriaenssens E.M."/>
            <person name="Foster-Nyarko E."/>
            <person name="Jarju S."/>
            <person name="Secka A."/>
            <person name="Antonio M."/>
            <person name="Oren A."/>
            <person name="Chaudhuri R.R."/>
            <person name="La Ragione R."/>
            <person name="Hildebrand F."/>
            <person name="Pallen M.J."/>
        </authorList>
    </citation>
    <scope>NUCLEOTIDE SEQUENCE</scope>
    <source>
        <strain evidence="2">CHK158-818</strain>
    </source>
</reference>
<feature type="region of interest" description="Disordered" evidence="1">
    <location>
        <begin position="223"/>
        <end position="243"/>
    </location>
</feature>
<comment type="caution">
    <text evidence="2">The sequence shown here is derived from an EMBL/GenBank/DDBJ whole genome shotgun (WGS) entry which is preliminary data.</text>
</comment>
<protein>
    <submittedName>
        <fullName evidence="2">Uncharacterized protein</fullName>
    </submittedName>
</protein>
<gene>
    <name evidence="2" type="ORF">IAB03_10195</name>
</gene>
<evidence type="ECO:0000313" key="2">
    <source>
        <dbReference type="EMBL" id="HIU56159.1"/>
    </source>
</evidence>
<organism evidence="2 3">
    <name type="scientific">Candidatus Gallibacteroides avistercoris</name>
    <dbReference type="NCBI Taxonomy" id="2840833"/>
    <lineage>
        <taxon>Bacteria</taxon>
        <taxon>Pseudomonadati</taxon>
        <taxon>Bacteroidota</taxon>
        <taxon>Bacteroidia</taxon>
        <taxon>Bacteroidales</taxon>
        <taxon>Bacteroidaceae</taxon>
        <taxon>Bacteroidaceae incertae sedis</taxon>
        <taxon>Candidatus Gallibacteroides</taxon>
    </lineage>
</organism>
<name>A0A9D1M9K0_9BACT</name>